<name>A0A9X6RJF3_HYPEX</name>
<sequence>MGPLMQMLLILNLVLLPIARHEVLAVIQVELACPDLVSPLSGNGALAYHRPAYETAVEECNRIYEGRFNFTMTFMTGNESQVQTNPDMKAASMDILSE</sequence>
<protein>
    <submittedName>
        <fullName evidence="2">Uncharacterized protein</fullName>
    </submittedName>
</protein>
<reference evidence="3" key="1">
    <citation type="submission" date="2017-01" db="EMBL/GenBank/DDBJ databases">
        <title>Comparative genomics of anhydrobiosis in the tardigrade Hypsibius dujardini.</title>
        <authorList>
            <person name="Yoshida Y."/>
            <person name="Koutsovoulos G."/>
            <person name="Laetsch D."/>
            <person name="Stevens L."/>
            <person name="Kumar S."/>
            <person name="Horikawa D."/>
            <person name="Ishino K."/>
            <person name="Komine S."/>
            <person name="Tomita M."/>
            <person name="Blaxter M."/>
            <person name="Arakawa K."/>
        </authorList>
    </citation>
    <scope>NUCLEOTIDE SEQUENCE [LARGE SCALE GENOMIC DNA]</scope>
    <source>
        <strain evidence="3">Z151</strain>
    </source>
</reference>
<evidence type="ECO:0000313" key="2">
    <source>
        <dbReference type="EMBL" id="OWA49911.1"/>
    </source>
</evidence>
<dbReference type="AlphaFoldDB" id="A0A9X6RJF3"/>
<feature type="chain" id="PRO_5040838609" evidence="1">
    <location>
        <begin position="26"/>
        <end position="98"/>
    </location>
</feature>
<gene>
    <name evidence="2" type="ORF">BV898_14446</name>
</gene>
<feature type="signal peptide" evidence="1">
    <location>
        <begin position="1"/>
        <end position="25"/>
    </location>
</feature>
<comment type="caution">
    <text evidence="2">The sequence shown here is derived from an EMBL/GenBank/DDBJ whole genome shotgun (WGS) entry which is preliminary data.</text>
</comment>
<proteinExistence type="predicted"/>
<accession>A0A9X6RJF3</accession>
<dbReference type="Proteomes" id="UP000192578">
    <property type="component" value="Unassembled WGS sequence"/>
</dbReference>
<keyword evidence="3" id="KW-1185">Reference proteome</keyword>
<dbReference type="EMBL" id="MTYJ01000177">
    <property type="protein sequence ID" value="OWA49911.1"/>
    <property type="molecule type" value="Genomic_DNA"/>
</dbReference>
<organism evidence="2 3">
    <name type="scientific">Hypsibius exemplaris</name>
    <name type="common">Freshwater tardigrade</name>
    <dbReference type="NCBI Taxonomy" id="2072580"/>
    <lineage>
        <taxon>Eukaryota</taxon>
        <taxon>Metazoa</taxon>
        <taxon>Ecdysozoa</taxon>
        <taxon>Tardigrada</taxon>
        <taxon>Eutardigrada</taxon>
        <taxon>Parachela</taxon>
        <taxon>Hypsibioidea</taxon>
        <taxon>Hypsibiidae</taxon>
        <taxon>Hypsibius</taxon>
    </lineage>
</organism>
<keyword evidence="1" id="KW-0732">Signal</keyword>
<evidence type="ECO:0000256" key="1">
    <source>
        <dbReference type="SAM" id="SignalP"/>
    </source>
</evidence>
<evidence type="ECO:0000313" key="3">
    <source>
        <dbReference type="Proteomes" id="UP000192578"/>
    </source>
</evidence>